<dbReference type="GO" id="GO:0003700">
    <property type="term" value="F:DNA-binding transcription factor activity"/>
    <property type="evidence" value="ECO:0007669"/>
    <property type="project" value="InterPro"/>
</dbReference>
<feature type="domain" description="HTH marR-type" evidence="1">
    <location>
        <begin position="1"/>
        <end position="140"/>
    </location>
</feature>
<comment type="caution">
    <text evidence="2">The sequence shown here is derived from an EMBL/GenBank/DDBJ whole genome shotgun (WGS) entry which is preliminary data.</text>
</comment>
<reference evidence="2 3" key="1">
    <citation type="submission" date="2020-01" db="EMBL/GenBank/DDBJ databases">
        <title>Genome sequence of Desulfovibrio aerotolerans DSM 16695(T).</title>
        <authorList>
            <person name="Karnachuk O."/>
            <person name="Avakyan M."/>
            <person name="Mardanov A."/>
            <person name="Kadnikov V."/>
            <person name="Ravin N."/>
        </authorList>
    </citation>
    <scope>NUCLEOTIDE SEQUENCE [LARGE SCALE GENOMIC DNA]</scope>
    <source>
        <strain evidence="2 3">DSM 16695</strain>
    </source>
</reference>
<dbReference type="InterPro" id="IPR036390">
    <property type="entry name" value="WH_DNA-bd_sf"/>
</dbReference>
<protein>
    <submittedName>
        <fullName evidence="2">MarR family transcriptional regulator</fullName>
    </submittedName>
</protein>
<dbReference type="PRINTS" id="PR00598">
    <property type="entry name" value="HTHMARR"/>
</dbReference>
<dbReference type="InterPro" id="IPR036388">
    <property type="entry name" value="WH-like_DNA-bd_sf"/>
</dbReference>
<dbReference type="InterPro" id="IPR000835">
    <property type="entry name" value="HTH_MarR-typ"/>
</dbReference>
<proteinExistence type="predicted"/>
<keyword evidence="3" id="KW-1185">Reference proteome</keyword>
<dbReference type="EMBL" id="WVUD01000003">
    <property type="protein sequence ID" value="MYL82144.1"/>
    <property type="molecule type" value="Genomic_DNA"/>
</dbReference>
<dbReference type="Proteomes" id="UP000482487">
    <property type="component" value="Unassembled WGS sequence"/>
</dbReference>
<evidence type="ECO:0000259" key="1">
    <source>
        <dbReference type="PROSITE" id="PS50995"/>
    </source>
</evidence>
<dbReference type="PANTHER" id="PTHR33164">
    <property type="entry name" value="TRANSCRIPTIONAL REGULATOR, MARR FAMILY"/>
    <property type="match status" value="1"/>
</dbReference>
<dbReference type="SMART" id="SM00347">
    <property type="entry name" value="HTH_MARR"/>
    <property type="match status" value="1"/>
</dbReference>
<dbReference type="RefSeq" id="WP_160958622.1">
    <property type="nucleotide sequence ID" value="NZ_WVUD01000003.1"/>
</dbReference>
<dbReference type="SUPFAM" id="SSF46785">
    <property type="entry name" value="Winged helix' DNA-binding domain"/>
    <property type="match status" value="1"/>
</dbReference>
<dbReference type="PANTHER" id="PTHR33164:SF43">
    <property type="entry name" value="HTH-TYPE TRANSCRIPTIONAL REPRESSOR YETL"/>
    <property type="match status" value="1"/>
</dbReference>
<accession>A0A7C9IK31</accession>
<dbReference type="GO" id="GO:0006950">
    <property type="term" value="P:response to stress"/>
    <property type="evidence" value="ECO:0007669"/>
    <property type="project" value="TreeGrafter"/>
</dbReference>
<dbReference type="Gene3D" id="1.10.10.10">
    <property type="entry name" value="Winged helix-like DNA-binding domain superfamily/Winged helix DNA-binding domain"/>
    <property type="match status" value="1"/>
</dbReference>
<evidence type="ECO:0000313" key="2">
    <source>
        <dbReference type="EMBL" id="MYL82144.1"/>
    </source>
</evidence>
<gene>
    <name evidence="2" type="ORF">GTA51_03195</name>
</gene>
<dbReference type="AlphaFoldDB" id="A0A7C9IK31"/>
<name>A0A7C9IK31_9BACT</name>
<sequence length="153" mass="16682">MVNSLDICAREMLDVMPLVMQDFRRTMRSQSAPDLRVPELRSLAFLRHNTGSNLTDLAEYIGVSLPSMSKLVDTLTSRGFIERTPDTSDRRRVRLGLTEAGLAILATAREAVKASFAAKLARLTPDEVATITASMALLNTLFALAPEGDETGS</sequence>
<dbReference type="PROSITE" id="PS50995">
    <property type="entry name" value="HTH_MARR_2"/>
    <property type="match status" value="1"/>
</dbReference>
<evidence type="ECO:0000313" key="3">
    <source>
        <dbReference type="Proteomes" id="UP000482487"/>
    </source>
</evidence>
<dbReference type="InterPro" id="IPR039422">
    <property type="entry name" value="MarR/SlyA-like"/>
</dbReference>
<dbReference type="Pfam" id="PF01047">
    <property type="entry name" value="MarR"/>
    <property type="match status" value="1"/>
</dbReference>
<organism evidence="2 3">
    <name type="scientific">Solidesulfovibrio aerotolerans</name>
    <dbReference type="NCBI Taxonomy" id="295255"/>
    <lineage>
        <taxon>Bacteria</taxon>
        <taxon>Pseudomonadati</taxon>
        <taxon>Thermodesulfobacteriota</taxon>
        <taxon>Desulfovibrionia</taxon>
        <taxon>Desulfovibrionales</taxon>
        <taxon>Desulfovibrionaceae</taxon>
        <taxon>Solidesulfovibrio</taxon>
    </lineage>
</organism>
<dbReference type="OrthoDB" id="188700at2"/>